<keyword evidence="2" id="KW-1185">Reference proteome</keyword>
<reference evidence="1 2" key="1">
    <citation type="submission" date="2015-07" db="EMBL/GenBank/DDBJ databases">
        <title>The genome of Dufourea novaeangliae.</title>
        <authorList>
            <person name="Pan H."/>
            <person name="Kapheim K."/>
        </authorList>
    </citation>
    <scope>NUCLEOTIDE SEQUENCE [LARGE SCALE GENOMIC DNA]</scope>
    <source>
        <strain evidence="1">0120121106</strain>
        <tissue evidence="1">Whole body</tissue>
    </source>
</reference>
<dbReference type="AlphaFoldDB" id="A0A154P8M2"/>
<sequence>MEICTVNNLPTLRRCWLAKFAAQVVLSLKRFITFFENLYNNSSLKFQTLQQTV</sequence>
<gene>
    <name evidence="1" type="ORF">WN55_10945</name>
</gene>
<accession>A0A154P8M2</accession>
<protein>
    <submittedName>
        <fullName evidence="1">Uncharacterized protein</fullName>
    </submittedName>
</protein>
<dbReference type="Proteomes" id="UP000076502">
    <property type="component" value="Unassembled WGS sequence"/>
</dbReference>
<name>A0A154P8M2_DUFNO</name>
<dbReference type="EMBL" id="KQ434845">
    <property type="protein sequence ID" value="KZC08212.1"/>
    <property type="molecule type" value="Genomic_DNA"/>
</dbReference>
<evidence type="ECO:0000313" key="2">
    <source>
        <dbReference type="Proteomes" id="UP000076502"/>
    </source>
</evidence>
<organism evidence="1 2">
    <name type="scientific">Dufourea novaeangliae</name>
    <name type="common">Sweat bee</name>
    <dbReference type="NCBI Taxonomy" id="178035"/>
    <lineage>
        <taxon>Eukaryota</taxon>
        <taxon>Metazoa</taxon>
        <taxon>Ecdysozoa</taxon>
        <taxon>Arthropoda</taxon>
        <taxon>Hexapoda</taxon>
        <taxon>Insecta</taxon>
        <taxon>Pterygota</taxon>
        <taxon>Neoptera</taxon>
        <taxon>Endopterygota</taxon>
        <taxon>Hymenoptera</taxon>
        <taxon>Apocrita</taxon>
        <taxon>Aculeata</taxon>
        <taxon>Apoidea</taxon>
        <taxon>Anthophila</taxon>
        <taxon>Halictidae</taxon>
        <taxon>Rophitinae</taxon>
        <taxon>Dufourea</taxon>
    </lineage>
</organism>
<evidence type="ECO:0000313" key="1">
    <source>
        <dbReference type="EMBL" id="KZC08212.1"/>
    </source>
</evidence>
<proteinExistence type="predicted"/>